<dbReference type="PROSITE" id="PS00012">
    <property type="entry name" value="PHOSPHOPANTETHEINE"/>
    <property type="match status" value="1"/>
</dbReference>
<feature type="domain" description="Ketosynthase family 3 (KS3)" evidence="9">
    <location>
        <begin position="1056"/>
        <end position="1482"/>
    </location>
</feature>
<dbReference type="RefSeq" id="WP_281278643.1">
    <property type="nucleotide sequence ID" value="NZ_QOIN01000024.1"/>
</dbReference>
<evidence type="ECO:0000313" key="10">
    <source>
        <dbReference type="EMBL" id="RCG28755.1"/>
    </source>
</evidence>
<dbReference type="PANTHER" id="PTHR43775">
    <property type="entry name" value="FATTY ACID SYNTHASE"/>
    <property type="match status" value="1"/>
</dbReference>
<dbReference type="InterPro" id="IPR016035">
    <property type="entry name" value="Acyl_Trfase/lysoPLipase"/>
</dbReference>
<dbReference type="EMBL" id="QOIN01000024">
    <property type="protein sequence ID" value="RCG28755.1"/>
    <property type="molecule type" value="Genomic_DNA"/>
</dbReference>
<dbReference type="SMART" id="SM00823">
    <property type="entry name" value="PKS_PP"/>
    <property type="match status" value="1"/>
</dbReference>
<dbReference type="InterPro" id="IPR014030">
    <property type="entry name" value="Ketoacyl_synth_N"/>
</dbReference>
<evidence type="ECO:0000313" key="11">
    <source>
        <dbReference type="Proteomes" id="UP000252914"/>
    </source>
</evidence>
<dbReference type="InterPro" id="IPR032821">
    <property type="entry name" value="PKS_assoc"/>
</dbReference>
<dbReference type="InterPro" id="IPR020806">
    <property type="entry name" value="PKS_PP-bd"/>
</dbReference>
<evidence type="ECO:0000256" key="7">
    <source>
        <dbReference type="SAM" id="MobiDB-lite"/>
    </source>
</evidence>
<comment type="caution">
    <text evidence="10">The sequence shown here is derived from an EMBL/GenBank/DDBJ whole genome shotgun (WGS) entry which is preliminary data.</text>
</comment>
<dbReference type="InterPro" id="IPR014043">
    <property type="entry name" value="Acyl_transferase_dom"/>
</dbReference>
<keyword evidence="1" id="KW-0596">Phosphopantetheine</keyword>
<keyword evidence="3" id="KW-0808">Transferase</keyword>
<keyword evidence="5" id="KW-0511">Multifunctional enzyme</keyword>
<dbReference type="PROSITE" id="PS00606">
    <property type="entry name" value="KS3_1"/>
    <property type="match status" value="1"/>
</dbReference>
<dbReference type="PANTHER" id="PTHR43775:SF51">
    <property type="entry name" value="INACTIVE PHENOLPHTHIOCEROL SYNTHESIS POLYKETIDE SYNTHASE TYPE I PKS1-RELATED"/>
    <property type="match status" value="1"/>
</dbReference>
<dbReference type="FunFam" id="3.40.47.10:FF:000019">
    <property type="entry name" value="Polyketide synthase type I"/>
    <property type="match status" value="2"/>
</dbReference>
<dbReference type="InterPro" id="IPR020841">
    <property type="entry name" value="PKS_Beta-ketoAc_synthase_dom"/>
</dbReference>
<keyword evidence="11" id="KW-1185">Reference proteome</keyword>
<dbReference type="InterPro" id="IPR018201">
    <property type="entry name" value="Ketoacyl_synth_AS"/>
</dbReference>
<dbReference type="GO" id="GO:0004312">
    <property type="term" value="F:fatty acid synthase activity"/>
    <property type="evidence" value="ECO:0007669"/>
    <property type="project" value="TreeGrafter"/>
</dbReference>
<feature type="compositionally biased region" description="Basic and acidic residues" evidence="7">
    <location>
        <begin position="771"/>
        <end position="788"/>
    </location>
</feature>
<evidence type="ECO:0000256" key="5">
    <source>
        <dbReference type="ARBA" id="ARBA00023268"/>
    </source>
</evidence>
<dbReference type="Pfam" id="PF02801">
    <property type="entry name" value="Ketoacyl-synt_C"/>
    <property type="match status" value="2"/>
</dbReference>
<dbReference type="InterPro" id="IPR036736">
    <property type="entry name" value="ACP-like_sf"/>
</dbReference>
<dbReference type="SUPFAM" id="SSF47336">
    <property type="entry name" value="ACP-like"/>
    <property type="match status" value="1"/>
</dbReference>
<dbReference type="GO" id="GO:0004315">
    <property type="term" value="F:3-oxoacyl-[acyl-carrier-protein] synthase activity"/>
    <property type="evidence" value="ECO:0007669"/>
    <property type="project" value="InterPro"/>
</dbReference>
<evidence type="ECO:0000256" key="4">
    <source>
        <dbReference type="ARBA" id="ARBA00023194"/>
    </source>
</evidence>
<accession>A0A367FGG6</accession>
<dbReference type="GO" id="GO:0031177">
    <property type="term" value="F:phosphopantetheine binding"/>
    <property type="evidence" value="ECO:0007669"/>
    <property type="project" value="InterPro"/>
</dbReference>
<evidence type="ECO:0000259" key="8">
    <source>
        <dbReference type="PROSITE" id="PS50075"/>
    </source>
</evidence>
<gene>
    <name evidence="10" type="ORF">DTL70_01260</name>
</gene>
<dbReference type="SMART" id="SM00825">
    <property type="entry name" value="PKS_KS"/>
    <property type="match status" value="2"/>
</dbReference>
<dbReference type="GO" id="GO:0033068">
    <property type="term" value="P:macrolide biosynthetic process"/>
    <property type="evidence" value="ECO:0007669"/>
    <property type="project" value="UniProtKB-ARBA"/>
</dbReference>
<evidence type="ECO:0000256" key="1">
    <source>
        <dbReference type="ARBA" id="ARBA00022450"/>
    </source>
</evidence>
<protein>
    <submittedName>
        <fullName evidence="10">Uncharacterized protein</fullName>
    </submittedName>
</protein>
<dbReference type="Pfam" id="PF16197">
    <property type="entry name" value="KAsynt_C_assoc"/>
    <property type="match status" value="2"/>
</dbReference>
<dbReference type="Gene3D" id="3.40.366.10">
    <property type="entry name" value="Malonyl-Coenzyme A Acyl Carrier Protein, domain 2"/>
    <property type="match status" value="1"/>
</dbReference>
<dbReference type="SUPFAM" id="SSF53901">
    <property type="entry name" value="Thiolase-like"/>
    <property type="match status" value="2"/>
</dbReference>
<dbReference type="InterPro" id="IPR016039">
    <property type="entry name" value="Thiolase-like"/>
</dbReference>
<dbReference type="InterPro" id="IPR009081">
    <property type="entry name" value="PP-bd_ACP"/>
</dbReference>
<keyword evidence="6" id="KW-0012">Acyltransferase</keyword>
<feature type="domain" description="Carrier" evidence="8">
    <location>
        <begin position="949"/>
        <end position="1024"/>
    </location>
</feature>
<dbReference type="Gene3D" id="3.30.70.3290">
    <property type="match status" value="1"/>
</dbReference>
<dbReference type="Pfam" id="PF00109">
    <property type="entry name" value="ketoacyl-synt"/>
    <property type="match status" value="2"/>
</dbReference>
<dbReference type="SMART" id="SM00827">
    <property type="entry name" value="PKS_AT"/>
    <property type="match status" value="1"/>
</dbReference>
<keyword evidence="4" id="KW-0045">Antibiotic biosynthesis</keyword>
<evidence type="ECO:0000256" key="2">
    <source>
        <dbReference type="ARBA" id="ARBA00022553"/>
    </source>
</evidence>
<dbReference type="Proteomes" id="UP000252914">
    <property type="component" value="Unassembled WGS sequence"/>
</dbReference>
<dbReference type="PROSITE" id="PS52004">
    <property type="entry name" value="KS3_2"/>
    <property type="match status" value="2"/>
</dbReference>
<evidence type="ECO:0000259" key="9">
    <source>
        <dbReference type="PROSITE" id="PS52004"/>
    </source>
</evidence>
<feature type="region of interest" description="Disordered" evidence="7">
    <location>
        <begin position="821"/>
        <end position="842"/>
    </location>
</feature>
<sequence length="1562" mass="162774">MTNERDSAVTGAHCDDDDLAIIGLSCRLPHAPAPHAFWRLLAGSAEAVSDAPAETLALRYPQNPGTQGPGGGADVRLRHAALLDRVDGFDADFFGISPHEALVMDPQQRLTLELGWEALEDAALLPAALHGSRTGVFVGAGADDYATLTAQYGDASYTHHTMTGTNRAIIANRLSYTLGLRGPSLTVDAAQASSLVAVHMAAESLRNGECDLALVGGVNLITHPHSTAKAAHFNALSPNGRCHTFDARADGYVRGEGGAFVVLKPLGRALADQDTVHGVVRGSAVNNDGATDGLTVPGAEGQQDVLRRACERARISPDEVQYVELHGTGTPVGDPIEAAALGAVYGAAERDHALLVGSVKTNIGHLESAAGIAGLVKATLSIRHRAVPASLNFHEANPRIPLERLNLKVQTSLGAWPAQDRRLTAGVSSFGMGGTNCHVIVSEPPARPGHAASARRHAEPGRSGDAAARPLVPWTVSARTDAALRAQAARLRDHLTAAERPGTHGGGAPDGPAEAADVARIGRGLALTRTAFEYRAVLIGADHSTLMRQLDALADGQSATSLVRGRAANAPRVAAVFTGDGGLRADDVHALGEQLPGFARALDDVRAELDPLLVRPLFAPPLRPSHPDTAGSLTERFAVETALFRLFERWGVRPDVVAGRSAGAVTAAHVAGVLSAADAVTLIAACEHSEADGAEAADGMDDAVGVEDADGTGDAVRSRRGEVARAVGEVSFAEPRLPVLCAATGRVIDAAEHATAEYWLRSLGRGAQSGDPEREAPERENPERERPAPELAGRAGEERQWADLGCTVRLELSAEDVRAVATDGHDENGSLTDAGTHGPDAERLPASRVLRAVGTLHVLGSEVDWNSVLPSPPEGALPVTLPTYAFQRRSHWPELPSETPLREDAYQTSSSTAALSDAHPSATAQDAPAERLSAWRQRLAPLPAPAQTEAVRELLHSQMALVLGHVTPAAIDPDRTFKELGFDSISAVQLRDRLAAATGLELPSALTYNHPNPDALAERIRGELVRADPAREAAGADEGNAAHARANGSTAASVADEPVAIVGMACRFPGGVRSPEELWWLAAEGRDAIGPFPTRRGWNIEDIYDPAGSTPGKSSTRHGGFLYDADEFDAEFFGISPREALAMDPQQRLLLEASWEALERAGVDPASLKATTAGVFSGVMAQDYGPRLHEAEDALGGYLLTGNTASVASGRIAYTLGLQGPAVTVDTACSSSLVALHLAAAAVRQGECSLALAGGATVMANPGMFVEFSQQGGLAPDGRCKPFAASADGTAWAEGVGLLVLERLSDAQRNGHPVLAVIRGSAVNQDGASNGLTAPNGPSQERVIRAALAHARLSESDVDVVEAHGTGTTLGDPIELEALLASYGQNRPAERPLWLGSLKSNIGHTQAAAGVAGVIKMVEAMRHGVLPRTLHVDEPTPHVDWSAGAVRLLTESTEWPETGRPRRAAVSSFGISGTNAHLILEAPPAPAEPTEPVVLALSAESEPELRRNAAELADFVGARAEYGLAEVAGVLGRRGVFGCRAAVVGVGRGGVVGGLRAVAEGS</sequence>
<dbReference type="CDD" id="cd00833">
    <property type="entry name" value="PKS"/>
    <property type="match status" value="2"/>
</dbReference>
<dbReference type="InterPro" id="IPR006162">
    <property type="entry name" value="Ppantetheine_attach_site"/>
</dbReference>
<proteinExistence type="predicted"/>
<feature type="region of interest" description="Disordered" evidence="7">
    <location>
        <begin position="894"/>
        <end position="927"/>
    </location>
</feature>
<feature type="non-terminal residue" evidence="10">
    <location>
        <position position="1562"/>
    </location>
</feature>
<feature type="domain" description="Ketosynthase family 3 (KS3)" evidence="9">
    <location>
        <begin position="16"/>
        <end position="443"/>
    </location>
</feature>
<dbReference type="Gene3D" id="1.10.1200.10">
    <property type="entry name" value="ACP-like"/>
    <property type="match status" value="1"/>
</dbReference>
<evidence type="ECO:0000256" key="3">
    <source>
        <dbReference type="ARBA" id="ARBA00022679"/>
    </source>
</evidence>
<dbReference type="Gene3D" id="3.40.47.10">
    <property type="match status" value="2"/>
</dbReference>
<dbReference type="InterPro" id="IPR001227">
    <property type="entry name" value="Ac_transferase_dom_sf"/>
</dbReference>
<dbReference type="PROSITE" id="PS50075">
    <property type="entry name" value="CARRIER"/>
    <property type="match status" value="1"/>
</dbReference>
<dbReference type="InterPro" id="IPR050091">
    <property type="entry name" value="PKS_NRPS_Biosynth_Enz"/>
</dbReference>
<dbReference type="SMART" id="SM01294">
    <property type="entry name" value="PKS_PP_betabranch"/>
    <property type="match status" value="1"/>
</dbReference>
<feature type="region of interest" description="Disordered" evidence="7">
    <location>
        <begin position="1030"/>
        <end position="1050"/>
    </location>
</feature>
<dbReference type="SUPFAM" id="SSF52151">
    <property type="entry name" value="FabD/lysophospholipase-like"/>
    <property type="match status" value="1"/>
</dbReference>
<feature type="region of interest" description="Disordered" evidence="7">
    <location>
        <begin position="763"/>
        <end position="798"/>
    </location>
</feature>
<reference evidence="10 11" key="1">
    <citation type="submission" date="2018-06" db="EMBL/GenBank/DDBJ databases">
        <title>Streptomyces reniochalinae sp. nov. and Streptomyces diacarnus sp. nov. from marine sponges.</title>
        <authorList>
            <person name="Li L."/>
        </authorList>
    </citation>
    <scope>NUCLEOTIDE SEQUENCE [LARGE SCALE GENOMIC DNA]</scope>
    <source>
        <strain evidence="10 11">LHW51701</strain>
    </source>
</reference>
<feature type="region of interest" description="Disordered" evidence="7">
    <location>
        <begin position="445"/>
        <end position="468"/>
    </location>
</feature>
<dbReference type="InterPro" id="IPR014031">
    <property type="entry name" value="Ketoacyl_synth_C"/>
</dbReference>
<dbReference type="GO" id="GO:0006633">
    <property type="term" value="P:fatty acid biosynthetic process"/>
    <property type="evidence" value="ECO:0007669"/>
    <property type="project" value="InterPro"/>
</dbReference>
<dbReference type="Pfam" id="PF00550">
    <property type="entry name" value="PP-binding"/>
    <property type="match status" value="1"/>
</dbReference>
<name>A0A367FGG6_9ACTN</name>
<feature type="compositionally biased region" description="Low complexity" evidence="7">
    <location>
        <begin position="1032"/>
        <end position="1047"/>
    </location>
</feature>
<keyword evidence="2" id="KW-0597">Phosphoprotein</keyword>
<organism evidence="10 11">
    <name type="scientific">Streptomyces diacarni</name>
    <dbReference type="NCBI Taxonomy" id="2800381"/>
    <lineage>
        <taxon>Bacteria</taxon>
        <taxon>Bacillati</taxon>
        <taxon>Actinomycetota</taxon>
        <taxon>Actinomycetes</taxon>
        <taxon>Kitasatosporales</taxon>
        <taxon>Streptomycetaceae</taxon>
        <taxon>Streptomyces</taxon>
    </lineage>
</organism>
<evidence type="ECO:0000256" key="6">
    <source>
        <dbReference type="ARBA" id="ARBA00023315"/>
    </source>
</evidence>